<dbReference type="SUPFAM" id="SSF55620">
    <property type="entry name" value="Tetrahydrobiopterin biosynthesis enzymes-like"/>
    <property type="match status" value="3"/>
</dbReference>
<dbReference type="PANTHER" id="PTHR12589">
    <property type="entry name" value="PYRUVOYL TETRAHYDROBIOPTERIN SYNTHASE"/>
    <property type="match status" value="1"/>
</dbReference>
<evidence type="ECO:0000256" key="3">
    <source>
        <dbReference type="ARBA" id="ARBA00008900"/>
    </source>
</evidence>
<dbReference type="PANTHER" id="PTHR12589:SF7">
    <property type="entry name" value="6-PYRUVOYL TETRAHYDROBIOPTERIN SYNTHASE"/>
    <property type="match status" value="1"/>
</dbReference>
<evidence type="ECO:0000256" key="5">
    <source>
        <dbReference type="ARBA" id="ARBA00018141"/>
    </source>
</evidence>
<dbReference type="Gene3D" id="3.30.479.10">
    <property type="entry name" value="6-pyruvoyl tetrahydropterin synthase/QueD"/>
    <property type="match status" value="3"/>
</dbReference>
<dbReference type="InterPro" id="IPR007115">
    <property type="entry name" value="6-PTP_synth/QueD"/>
</dbReference>
<evidence type="ECO:0000256" key="8">
    <source>
        <dbReference type="ARBA" id="ARBA00023239"/>
    </source>
</evidence>
<comment type="pathway">
    <text evidence="2">Purine metabolism; 7-cyano-7-deazaguanine biosynthesis.</text>
</comment>
<comment type="catalytic activity">
    <reaction evidence="10">
        <text>7,8-dihydroneopterin 3'-triphosphate + H2O = 6-carboxy-5,6,7,8-tetrahydropterin + triphosphate + acetaldehyde + 2 H(+)</text>
        <dbReference type="Rhea" id="RHEA:27966"/>
        <dbReference type="ChEBI" id="CHEBI:15343"/>
        <dbReference type="ChEBI" id="CHEBI:15377"/>
        <dbReference type="ChEBI" id="CHEBI:15378"/>
        <dbReference type="ChEBI" id="CHEBI:18036"/>
        <dbReference type="ChEBI" id="CHEBI:58462"/>
        <dbReference type="ChEBI" id="CHEBI:61032"/>
        <dbReference type="EC" id="4.1.2.50"/>
    </reaction>
</comment>
<dbReference type="GO" id="GO:0046872">
    <property type="term" value="F:metal ion binding"/>
    <property type="evidence" value="ECO:0007669"/>
    <property type="project" value="UniProtKB-KW"/>
</dbReference>
<dbReference type="RefSeq" id="WP_133618911.1">
    <property type="nucleotide sequence ID" value="NZ_SNZE01000002.1"/>
</dbReference>
<evidence type="ECO:0000313" key="12">
    <source>
        <dbReference type="Proteomes" id="UP000294480"/>
    </source>
</evidence>
<evidence type="ECO:0000313" key="11">
    <source>
        <dbReference type="EMBL" id="TDR32726.1"/>
    </source>
</evidence>
<name>A0A4R6YAY6_9BURK</name>
<evidence type="ECO:0000256" key="6">
    <source>
        <dbReference type="ARBA" id="ARBA00022723"/>
    </source>
</evidence>
<evidence type="ECO:0000256" key="9">
    <source>
        <dbReference type="ARBA" id="ARBA00031449"/>
    </source>
</evidence>
<evidence type="ECO:0000256" key="1">
    <source>
        <dbReference type="ARBA" id="ARBA00001947"/>
    </source>
</evidence>
<dbReference type="UniPathway" id="UPA00391"/>
<dbReference type="Pfam" id="PF01242">
    <property type="entry name" value="PTPS"/>
    <property type="match status" value="2"/>
</dbReference>
<organism evidence="11 12">
    <name type="scientific">Hydromonas duriensis</name>
    <dbReference type="NCBI Taxonomy" id="1527608"/>
    <lineage>
        <taxon>Bacteria</taxon>
        <taxon>Pseudomonadati</taxon>
        <taxon>Pseudomonadota</taxon>
        <taxon>Betaproteobacteria</taxon>
        <taxon>Burkholderiales</taxon>
        <taxon>Burkholderiaceae</taxon>
        <taxon>Hydromonas</taxon>
    </lineage>
</organism>
<gene>
    <name evidence="11" type="ORF">DFR44_10222</name>
</gene>
<dbReference type="EMBL" id="SNZE01000002">
    <property type="protein sequence ID" value="TDR32726.1"/>
    <property type="molecule type" value="Genomic_DNA"/>
</dbReference>
<keyword evidence="12" id="KW-1185">Reference proteome</keyword>
<sequence length="334" mass="37399">MTIESICCFNFEAARTLSSVASTHGHSFKVTARARVEQDVLEQSLADVCQPWQMQDLNAFFSNPTDVLIAQHIADTLQQQLGQVVKVELRSSPDVWVACTENAIFHGLTASFSAAHYLPNVPEGHQCGRLHGHGFKVKLWADARLSDASALEKAWLDVRAQLHHAYLNHIEGLENPTSEHLTEWLWQRLGAALPMRAVEVFETSTAGSRRDASGFTIWKELRFEAACPFDDAGRYTGHSYLTRLYLHGSQLDVHAGWLRDFAEVKAIFKPIYQQLDHYALDCISDLSTYDNGSLAAWLVGQLNDTLPELRAVEVFESEQRGAAAYVQRSCDVHC</sequence>
<comment type="caution">
    <text evidence="11">The sequence shown here is derived from an EMBL/GenBank/DDBJ whole genome shotgun (WGS) entry which is preliminary data.</text>
</comment>
<dbReference type="Proteomes" id="UP000294480">
    <property type="component" value="Unassembled WGS sequence"/>
</dbReference>
<dbReference type="OrthoDB" id="9804698at2"/>
<reference evidence="11 12" key="1">
    <citation type="submission" date="2019-03" db="EMBL/GenBank/DDBJ databases">
        <title>Genomic Encyclopedia of Type Strains, Phase IV (KMG-IV): sequencing the most valuable type-strain genomes for metagenomic binning, comparative biology and taxonomic classification.</title>
        <authorList>
            <person name="Goeker M."/>
        </authorList>
    </citation>
    <scope>NUCLEOTIDE SEQUENCE [LARGE SCALE GENOMIC DNA]</scope>
    <source>
        <strain evidence="11 12">DSM 102852</strain>
    </source>
</reference>
<dbReference type="InterPro" id="IPR038418">
    <property type="entry name" value="6-PTP_synth/QueD_sf"/>
</dbReference>
<dbReference type="EC" id="4.1.2.50" evidence="4"/>
<evidence type="ECO:0000256" key="4">
    <source>
        <dbReference type="ARBA" id="ARBA00012982"/>
    </source>
</evidence>
<comment type="similarity">
    <text evidence="3">Belongs to the PTPS family. QueD subfamily.</text>
</comment>
<accession>A0A4R6YAY6</accession>
<comment type="cofactor">
    <cofactor evidence="1">
        <name>Zn(2+)</name>
        <dbReference type="ChEBI" id="CHEBI:29105"/>
    </cofactor>
</comment>
<dbReference type="GO" id="GO:0070497">
    <property type="term" value="F:6-carboxytetrahydropterin synthase activity"/>
    <property type="evidence" value="ECO:0007669"/>
    <property type="project" value="UniProtKB-EC"/>
</dbReference>
<protein>
    <recommendedName>
        <fullName evidence="5">6-carboxy-5,6,7,8-tetrahydropterin synthase</fullName>
        <ecNumber evidence="4">4.1.2.50</ecNumber>
    </recommendedName>
    <alternativeName>
        <fullName evidence="9">Queuosine biosynthesis protein QueD</fullName>
    </alternativeName>
</protein>
<evidence type="ECO:0000256" key="10">
    <source>
        <dbReference type="ARBA" id="ARBA00048807"/>
    </source>
</evidence>
<keyword evidence="6" id="KW-0479">Metal-binding</keyword>
<evidence type="ECO:0000256" key="2">
    <source>
        <dbReference type="ARBA" id="ARBA00005061"/>
    </source>
</evidence>
<keyword evidence="7" id="KW-0862">Zinc</keyword>
<keyword evidence="8" id="KW-0456">Lyase</keyword>
<proteinExistence type="inferred from homology"/>
<evidence type="ECO:0000256" key="7">
    <source>
        <dbReference type="ARBA" id="ARBA00022833"/>
    </source>
</evidence>
<dbReference type="AlphaFoldDB" id="A0A4R6YAY6"/>